<gene>
    <name evidence="6" type="ORF">BCR43DRAFT_523752</name>
</gene>
<evidence type="ECO:0000256" key="4">
    <source>
        <dbReference type="SAM" id="SignalP"/>
    </source>
</evidence>
<reference evidence="6 7" key="1">
    <citation type="submission" date="2016-07" db="EMBL/GenBank/DDBJ databases">
        <title>Pervasive Adenine N6-methylation of Active Genes in Fungi.</title>
        <authorList>
            <consortium name="DOE Joint Genome Institute"/>
            <person name="Mondo S.J."/>
            <person name="Dannebaum R.O."/>
            <person name="Kuo R.C."/>
            <person name="Labutti K."/>
            <person name="Haridas S."/>
            <person name="Kuo A."/>
            <person name="Salamov A."/>
            <person name="Ahrendt S.R."/>
            <person name="Lipzen A."/>
            <person name="Sullivan W."/>
            <person name="Andreopoulos W.B."/>
            <person name="Clum A."/>
            <person name="Lindquist E."/>
            <person name="Daum C."/>
            <person name="Ramamoorthy G.K."/>
            <person name="Gryganskyi A."/>
            <person name="Culley D."/>
            <person name="Magnuson J.K."/>
            <person name="James T.Y."/>
            <person name="O'Malley M.A."/>
            <person name="Stajich J.E."/>
            <person name="Spatafora J.W."/>
            <person name="Visel A."/>
            <person name="Grigoriev I.V."/>
        </authorList>
    </citation>
    <scope>NUCLEOTIDE SEQUENCE [LARGE SCALE GENOMIC DNA]</scope>
    <source>
        <strain evidence="6 7">NRRL 2496</strain>
    </source>
</reference>
<evidence type="ECO:0000313" key="6">
    <source>
        <dbReference type="EMBL" id="ORY97610.1"/>
    </source>
</evidence>
<keyword evidence="1" id="KW-0479">Metal-binding</keyword>
<dbReference type="AlphaFoldDB" id="A0A1X2HFC7"/>
<dbReference type="SUPFAM" id="SSF88713">
    <property type="entry name" value="Glycoside hydrolase/deacetylase"/>
    <property type="match status" value="1"/>
</dbReference>
<feature type="region of interest" description="Disordered" evidence="3">
    <location>
        <begin position="31"/>
        <end position="56"/>
    </location>
</feature>
<keyword evidence="7" id="KW-1185">Reference proteome</keyword>
<dbReference type="InterPro" id="IPR050248">
    <property type="entry name" value="Polysacc_deacetylase_ArnD"/>
</dbReference>
<dbReference type="OrthoDB" id="407355at2759"/>
<dbReference type="STRING" id="13706.A0A1X2HFC7"/>
<dbReference type="InterPro" id="IPR011330">
    <property type="entry name" value="Glyco_hydro/deAcase_b/a-brl"/>
</dbReference>
<evidence type="ECO:0000313" key="7">
    <source>
        <dbReference type="Proteomes" id="UP000242180"/>
    </source>
</evidence>
<evidence type="ECO:0000259" key="5">
    <source>
        <dbReference type="PROSITE" id="PS51677"/>
    </source>
</evidence>
<accession>A0A1X2HFC7</accession>
<dbReference type="EMBL" id="MCGN01000004">
    <property type="protein sequence ID" value="ORY97610.1"/>
    <property type="molecule type" value="Genomic_DNA"/>
</dbReference>
<protein>
    <recommendedName>
        <fullName evidence="5">NodB homology domain-containing protein</fullName>
    </recommendedName>
</protein>
<dbReference type="Gene3D" id="3.20.20.370">
    <property type="entry name" value="Glycoside hydrolase/deacetylase"/>
    <property type="match status" value="1"/>
</dbReference>
<organism evidence="6 7">
    <name type="scientific">Syncephalastrum racemosum</name>
    <name type="common">Filamentous fungus</name>
    <dbReference type="NCBI Taxonomy" id="13706"/>
    <lineage>
        <taxon>Eukaryota</taxon>
        <taxon>Fungi</taxon>
        <taxon>Fungi incertae sedis</taxon>
        <taxon>Mucoromycota</taxon>
        <taxon>Mucoromycotina</taxon>
        <taxon>Mucoromycetes</taxon>
        <taxon>Mucorales</taxon>
        <taxon>Syncephalastraceae</taxon>
        <taxon>Syncephalastrum</taxon>
    </lineage>
</organism>
<dbReference type="InterPro" id="IPR002509">
    <property type="entry name" value="NODB_dom"/>
</dbReference>
<dbReference type="GO" id="GO:0005975">
    <property type="term" value="P:carbohydrate metabolic process"/>
    <property type="evidence" value="ECO:0007669"/>
    <property type="project" value="InterPro"/>
</dbReference>
<keyword evidence="4" id="KW-0732">Signal</keyword>
<dbReference type="PROSITE" id="PS51677">
    <property type="entry name" value="NODB"/>
    <property type="match status" value="1"/>
</dbReference>
<dbReference type="Pfam" id="PF01522">
    <property type="entry name" value="Polysacc_deac_1"/>
    <property type="match status" value="1"/>
</dbReference>
<evidence type="ECO:0000256" key="3">
    <source>
        <dbReference type="SAM" id="MobiDB-lite"/>
    </source>
</evidence>
<feature type="region of interest" description="Disordered" evidence="3">
    <location>
        <begin position="337"/>
        <end position="366"/>
    </location>
</feature>
<feature type="compositionally biased region" description="Low complexity" evidence="3">
    <location>
        <begin position="337"/>
        <end position="360"/>
    </location>
</feature>
<feature type="chain" id="PRO_5012552642" description="NodB homology domain-containing protein" evidence="4">
    <location>
        <begin position="21"/>
        <end position="391"/>
    </location>
</feature>
<dbReference type="OMA" id="CDWAKSG"/>
<dbReference type="GO" id="GO:0009272">
    <property type="term" value="P:fungal-type cell wall biogenesis"/>
    <property type="evidence" value="ECO:0007669"/>
    <property type="project" value="UniProtKB-ARBA"/>
</dbReference>
<evidence type="ECO:0000256" key="2">
    <source>
        <dbReference type="ARBA" id="ARBA00022801"/>
    </source>
</evidence>
<keyword evidence="2" id="KW-0378">Hydrolase</keyword>
<feature type="compositionally biased region" description="Low complexity" evidence="3">
    <location>
        <begin position="31"/>
        <end position="40"/>
    </location>
</feature>
<feature type="signal peptide" evidence="4">
    <location>
        <begin position="1"/>
        <end position="20"/>
    </location>
</feature>
<dbReference type="GO" id="GO:0016020">
    <property type="term" value="C:membrane"/>
    <property type="evidence" value="ECO:0007669"/>
    <property type="project" value="TreeGrafter"/>
</dbReference>
<feature type="domain" description="NodB homology" evidence="5">
    <location>
        <begin position="110"/>
        <end position="298"/>
    </location>
</feature>
<dbReference type="GO" id="GO:0004099">
    <property type="term" value="F:chitin deacetylase activity"/>
    <property type="evidence" value="ECO:0007669"/>
    <property type="project" value="UniProtKB-ARBA"/>
</dbReference>
<dbReference type="PANTHER" id="PTHR10587">
    <property type="entry name" value="GLYCOSYL TRANSFERASE-RELATED"/>
    <property type="match status" value="1"/>
</dbReference>
<dbReference type="PANTHER" id="PTHR10587:SF133">
    <property type="entry name" value="CHITIN DEACETYLASE 1-RELATED"/>
    <property type="match status" value="1"/>
</dbReference>
<dbReference type="Proteomes" id="UP000242180">
    <property type="component" value="Unassembled WGS sequence"/>
</dbReference>
<name>A0A1X2HFC7_SYNRA</name>
<sequence length="391" mass="40806">MAVLTRLFVLATIALTAAQAQSSQPAAASAPASTASASSPFKETYPSSGSVPTPKPEWMELIKSANITNAPVVKSSGDAGPQQSGDADPYCDWTFTGCTRPDDVTTCPKGQWGITYDDGPTQYTSKLYDFLDQKQQKATLFMIGGQVVQFPDLVKRAYNTGHELAMHTWSHSYLTTQTNEQIVAELKWTELAIKEVTGVSPRFFRPPYGDIDDRVRDIAKALGFVPVIWDHDTDDWMAGESKTFDVNWIDGNATQWATEAGNSQTGGISLEHDLYQQTVDAAIRILPTLQKAYKVTTVGACSGQQSYKEGGNNATTSASATSSAAVSSAGAASSGAGAASSGAGNSADGSAKSSADASSSPQGESAGVSMHALSSSLVAAGLASAAAFLLA</sequence>
<evidence type="ECO:0000256" key="1">
    <source>
        <dbReference type="ARBA" id="ARBA00022723"/>
    </source>
</evidence>
<proteinExistence type="predicted"/>
<dbReference type="InParanoid" id="A0A1X2HFC7"/>
<comment type="caution">
    <text evidence="6">The sequence shown here is derived from an EMBL/GenBank/DDBJ whole genome shotgun (WGS) entry which is preliminary data.</text>
</comment>
<dbReference type="GO" id="GO:0046872">
    <property type="term" value="F:metal ion binding"/>
    <property type="evidence" value="ECO:0007669"/>
    <property type="project" value="UniProtKB-KW"/>
</dbReference>